<organism evidence="2">
    <name type="scientific">Homalodisca liturata</name>
    <dbReference type="NCBI Taxonomy" id="320908"/>
    <lineage>
        <taxon>Eukaryota</taxon>
        <taxon>Metazoa</taxon>
        <taxon>Ecdysozoa</taxon>
        <taxon>Arthropoda</taxon>
        <taxon>Hexapoda</taxon>
        <taxon>Insecta</taxon>
        <taxon>Pterygota</taxon>
        <taxon>Neoptera</taxon>
        <taxon>Paraneoptera</taxon>
        <taxon>Hemiptera</taxon>
        <taxon>Auchenorrhyncha</taxon>
        <taxon>Membracoidea</taxon>
        <taxon>Cicadellidae</taxon>
        <taxon>Cicadellinae</taxon>
        <taxon>Proconiini</taxon>
        <taxon>Homalodisca</taxon>
    </lineage>
</organism>
<accession>A0A1B6HDX2</accession>
<dbReference type="AlphaFoldDB" id="A0A1B6HDX2"/>
<evidence type="ECO:0000313" key="2">
    <source>
        <dbReference type="EMBL" id="JAS72873.1"/>
    </source>
</evidence>
<reference evidence="2" key="1">
    <citation type="submission" date="2015-11" db="EMBL/GenBank/DDBJ databases">
        <title>De novo transcriptome assembly of four potential Pierce s Disease insect vectors from Arizona vineyards.</title>
        <authorList>
            <person name="Tassone E.E."/>
        </authorList>
    </citation>
    <scope>NUCLEOTIDE SEQUENCE</scope>
</reference>
<feature type="transmembrane region" description="Helical" evidence="1">
    <location>
        <begin position="12"/>
        <end position="32"/>
    </location>
</feature>
<keyword evidence="1" id="KW-0472">Membrane</keyword>
<name>A0A1B6HDX2_9HEMI</name>
<sequence length="217" mass="24636">MDMLWSTVICNYVFVMSVLALYLGRLVVITLVEDQPPSFAIPRLLFMLAVAILVERRAGYTSCMSRPVSLLYEVIITILMCNLALTLVWDQVEKIVHLFLSHAAMIVETILGCTIVCPKCKGVHGLQFAVTLIIAILVLCWVLYSVTTYALFEKTVRQCMYMQPLQLRFCSMVQVRYINPETHTTECPLVEQLNAPRDDGKNPVIDPQKFEIIGRCE</sequence>
<feature type="transmembrane region" description="Helical" evidence="1">
    <location>
        <begin position="70"/>
        <end position="89"/>
    </location>
</feature>
<feature type="transmembrane region" description="Helical" evidence="1">
    <location>
        <begin position="128"/>
        <end position="152"/>
    </location>
</feature>
<dbReference type="EMBL" id="GECU01034833">
    <property type="protein sequence ID" value="JAS72873.1"/>
    <property type="molecule type" value="Transcribed_RNA"/>
</dbReference>
<gene>
    <name evidence="2" type="ORF">g.56528</name>
</gene>
<evidence type="ECO:0000256" key="1">
    <source>
        <dbReference type="SAM" id="Phobius"/>
    </source>
</evidence>
<keyword evidence="1" id="KW-0812">Transmembrane</keyword>
<feature type="transmembrane region" description="Helical" evidence="1">
    <location>
        <begin position="38"/>
        <end position="58"/>
    </location>
</feature>
<proteinExistence type="predicted"/>
<keyword evidence="1" id="KW-1133">Transmembrane helix</keyword>
<protein>
    <submittedName>
        <fullName evidence="2">Uncharacterized protein</fullName>
    </submittedName>
</protein>